<accession>A0A8S3R7L1</accession>
<dbReference type="OrthoDB" id="6144944at2759"/>
<comment type="caution">
    <text evidence="1">The sequence shown here is derived from an EMBL/GenBank/DDBJ whole genome shotgun (WGS) entry which is preliminary data.</text>
</comment>
<dbReference type="EMBL" id="CAJPWZ010000833">
    <property type="protein sequence ID" value="CAG2201128.1"/>
    <property type="molecule type" value="Genomic_DNA"/>
</dbReference>
<dbReference type="Proteomes" id="UP000683360">
    <property type="component" value="Unassembled WGS sequence"/>
</dbReference>
<organism evidence="1 2">
    <name type="scientific">Mytilus edulis</name>
    <name type="common">Blue mussel</name>
    <dbReference type="NCBI Taxonomy" id="6550"/>
    <lineage>
        <taxon>Eukaryota</taxon>
        <taxon>Metazoa</taxon>
        <taxon>Spiralia</taxon>
        <taxon>Lophotrochozoa</taxon>
        <taxon>Mollusca</taxon>
        <taxon>Bivalvia</taxon>
        <taxon>Autobranchia</taxon>
        <taxon>Pteriomorphia</taxon>
        <taxon>Mytilida</taxon>
        <taxon>Mytiloidea</taxon>
        <taxon>Mytilidae</taxon>
        <taxon>Mytilinae</taxon>
        <taxon>Mytilus</taxon>
    </lineage>
</organism>
<proteinExistence type="predicted"/>
<protein>
    <submittedName>
        <fullName evidence="1">Uncharacterized protein</fullName>
    </submittedName>
</protein>
<keyword evidence="2" id="KW-1185">Reference proteome</keyword>
<evidence type="ECO:0000313" key="2">
    <source>
        <dbReference type="Proteomes" id="UP000683360"/>
    </source>
</evidence>
<dbReference type="Gene3D" id="2.130.10.10">
    <property type="entry name" value="YVTN repeat-like/Quinoprotein amine dehydrogenase"/>
    <property type="match status" value="1"/>
</dbReference>
<dbReference type="AlphaFoldDB" id="A0A8S3R7L1"/>
<dbReference type="InterPro" id="IPR011044">
    <property type="entry name" value="Quino_amine_DH_bsu"/>
</dbReference>
<sequence length="227" mass="26329">MPDERRGKFNNSDRYYRRILKRYVIKESTNRDKLEQEIEKNIKAAEQKSTSQIDRLLSKIANHDKSLDELQKNISATKIFATDLQTFWDVKGLNPRSKKKKNEIPVSQQPLEVTCIDEKTVAVTHNAQPHHIEIVNIENKKITNKIKTSKPCYGITINNGRLVYYEWGSGIQTVDVTDGSIVTTVVKIDGDDYWNYVTRSRDKMYLTNHHSSTVTCYTVTGQKVWKY</sequence>
<evidence type="ECO:0000313" key="1">
    <source>
        <dbReference type="EMBL" id="CAG2201128.1"/>
    </source>
</evidence>
<gene>
    <name evidence="1" type="ORF">MEDL_15772</name>
</gene>
<name>A0A8S3R7L1_MYTED</name>
<dbReference type="SUPFAM" id="SSF50969">
    <property type="entry name" value="YVTN repeat-like/Quinoprotein amine dehydrogenase"/>
    <property type="match status" value="1"/>
</dbReference>
<reference evidence="1" key="1">
    <citation type="submission" date="2021-03" db="EMBL/GenBank/DDBJ databases">
        <authorList>
            <person name="Bekaert M."/>
        </authorList>
    </citation>
    <scope>NUCLEOTIDE SEQUENCE</scope>
</reference>
<dbReference type="InterPro" id="IPR015943">
    <property type="entry name" value="WD40/YVTN_repeat-like_dom_sf"/>
</dbReference>